<evidence type="ECO:0000313" key="2">
    <source>
        <dbReference type="Proteomes" id="UP000186917"/>
    </source>
</evidence>
<gene>
    <name evidence="1" type="ORF">SAMN05421788_106250</name>
</gene>
<proteinExistence type="predicted"/>
<protein>
    <submittedName>
        <fullName evidence="1">Uncharacterized protein</fullName>
    </submittedName>
</protein>
<keyword evidence="2" id="KW-1185">Reference proteome</keyword>
<evidence type="ECO:0000313" key="1">
    <source>
        <dbReference type="EMBL" id="SIT25166.1"/>
    </source>
</evidence>
<dbReference type="Proteomes" id="UP000186917">
    <property type="component" value="Unassembled WGS sequence"/>
</dbReference>
<dbReference type="AlphaFoldDB" id="A0A1N7QQU4"/>
<reference evidence="2" key="1">
    <citation type="submission" date="2017-01" db="EMBL/GenBank/DDBJ databases">
        <authorList>
            <person name="Varghese N."/>
            <person name="Submissions S."/>
        </authorList>
    </citation>
    <scope>NUCLEOTIDE SEQUENCE [LARGE SCALE GENOMIC DNA]</scope>
    <source>
        <strain evidence="2">DSM 21054</strain>
    </source>
</reference>
<dbReference type="STRING" id="477680.SAMN05421788_106250"/>
<sequence>MNVCTPVIFMAFTDILITEKNRNIAPVTSNPFKMLRKQLLLWCLLLIAHLKIVAQNTFDSTGNIGMGTTAPIEKLVVKGNVLVSNNGAIQFSAAGNATGMPMLGVSGNNQYIAIGGQGLLAGTNNLQDLGISGWKFRNLWLGGFANISKSLLVNTADYNGIIVDNANLKRYGFIKYPDRAAGLWRVSGQEFEIGRVDVTDLKNQPTLYNIDLNVNGNGNVGIGTVATSQKLSVNGAVLCKAMDISFTEAEWADYVFSPGYKLPALSAVQTYIVQHKHLEGIPSAKEVQEKGVNVAQTQAVLLQKIEELTLYIIAQQKQLQLQQLQADSEYSTLEAQVTSLEQKLHAGSHK</sequence>
<accession>A0A1N7QQU4</accession>
<organism evidence="1 2">
    <name type="scientific">Filimonas lacunae</name>
    <dbReference type="NCBI Taxonomy" id="477680"/>
    <lineage>
        <taxon>Bacteria</taxon>
        <taxon>Pseudomonadati</taxon>
        <taxon>Bacteroidota</taxon>
        <taxon>Chitinophagia</taxon>
        <taxon>Chitinophagales</taxon>
        <taxon>Chitinophagaceae</taxon>
        <taxon>Filimonas</taxon>
    </lineage>
</organism>
<dbReference type="EMBL" id="FTOR01000006">
    <property type="protein sequence ID" value="SIT25166.1"/>
    <property type="molecule type" value="Genomic_DNA"/>
</dbReference>
<name>A0A1N7QQU4_9BACT</name>